<keyword evidence="3" id="KW-1185">Reference proteome</keyword>
<protein>
    <submittedName>
        <fullName evidence="2">Uncharacterized protein</fullName>
    </submittedName>
</protein>
<comment type="caution">
    <text evidence="2">The sequence shown here is derived from an EMBL/GenBank/DDBJ whole genome shotgun (WGS) entry which is preliminary data.</text>
</comment>
<keyword evidence="1" id="KW-0472">Membrane</keyword>
<reference evidence="2" key="1">
    <citation type="submission" date="2021-02" db="EMBL/GenBank/DDBJ databases">
        <authorList>
            <person name="Nowell W R."/>
        </authorList>
    </citation>
    <scope>NUCLEOTIDE SEQUENCE</scope>
    <source>
        <strain evidence="2">Ploen Becks lab</strain>
    </source>
</reference>
<feature type="transmembrane region" description="Helical" evidence="1">
    <location>
        <begin position="9"/>
        <end position="35"/>
    </location>
</feature>
<feature type="transmembrane region" description="Helical" evidence="1">
    <location>
        <begin position="118"/>
        <end position="135"/>
    </location>
</feature>
<organism evidence="2 3">
    <name type="scientific">Brachionus calyciflorus</name>
    <dbReference type="NCBI Taxonomy" id="104777"/>
    <lineage>
        <taxon>Eukaryota</taxon>
        <taxon>Metazoa</taxon>
        <taxon>Spiralia</taxon>
        <taxon>Gnathifera</taxon>
        <taxon>Rotifera</taxon>
        <taxon>Eurotatoria</taxon>
        <taxon>Monogononta</taxon>
        <taxon>Pseudotrocha</taxon>
        <taxon>Ploima</taxon>
        <taxon>Brachionidae</taxon>
        <taxon>Brachionus</taxon>
    </lineage>
</organism>
<evidence type="ECO:0000313" key="3">
    <source>
        <dbReference type="Proteomes" id="UP000663879"/>
    </source>
</evidence>
<proteinExistence type="predicted"/>
<accession>A0A814KZM6</accession>
<dbReference type="AlphaFoldDB" id="A0A814KZM6"/>
<evidence type="ECO:0000313" key="2">
    <source>
        <dbReference type="EMBL" id="CAF1056603.1"/>
    </source>
</evidence>
<evidence type="ECO:0000256" key="1">
    <source>
        <dbReference type="SAM" id="Phobius"/>
    </source>
</evidence>
<feature type="transmembrane region" description="Helical" evidence="1">
    <location>
        <begin position="55"/>
        <end position="75"/>
    </location>
</feature>
<gene>
    <name evidence="2" type="ORF">OXX778_LOCUS19083</name>
</gene>
<sequence length="377" mass="43515">MIEDSDKSIFYSIGILSIGLSIIIYGLDLTIMAKITQDGSIAMKSFNEHISYSNIFAATIVLCMFYIFGLVLSIYSASEKKELTILYSSCTIIIFNIPREEIVYKFFICFNYTYYHYVQVRACLSVLSVILLIIVHTKSTFNMKSGSENKKINENLLFTTSFLVLIGIGVLNMFTLVNLNTQYTKDINPETIKIGYFTEKEIAQIAQNNFIKDSNYPSRIISNLNDIIYSQNKRVAYRTCWSKSCTTYYIRTLKLDIFCNSESKKFYRDCSTVDKLIIELKYLDGADYPNYNCAVIEKNSTCRQGCPGLIDHQLYLVQEFNDEVELGWNGFCNCEVKKPHIKLTEDIELNICENKGSNLKMNYFSFIFLIILFKIKF</sequence>
<keyword evidence="1" id="KW-1133">Transmembrane helix</keyword>
<feature type="transmembrane region" description="Helical" evidence="1">
    <location>
        <begin position="156"/>
        <end position="177"/>
    </location>
</feature>
<keyword evidence="1" id="KW-0812">Transmembrane</keyword>
<name>A0A814KZM6_9BILA</name>
<dbReference type="Proteomes" id="UP000663879">
    <property type="component" value="Unassembled WGS sequence"/>
</dbReference>
<dbReference type="OrthoDB" id="10155085at2759"/>
<dbReference type="EMBL" id="CAJNOC010005594">
    <property type="protein sequence ID" value="CAF1056603.1"/>
    <property type="molecule type" value="Genomic_DNA"/>
</dbReference>